<accession>A0A8J2WGF4</accession>
<keyword evidence="9" id="KW-0449">Lipoprotein</keyword>
<comment type="function">
    <text evidence="10">Ligand for members of the frizzled family of seven transmembrane receptors.</text>
</comment>
<evidence type="ECO:0000256" key="7">
    <source>
        <dbReference type="ARBA" id="ARBA00023157"/>
    </source>
</evidence>
<evidence type="ECO:0000313" key="13">
    <source>
        <dbReference type="Proteomes" id="UP000789390"/>
    </source>
</evidence>
<dbReference type="FunFam" id="3.30.2460.20:FF:000001">
    <property type="entry name" value="Wnt homolog"/>
    <property type="match status" value="1"/>
</dbReference>
<dbReference type="PANTHER" id="PTHR12027">
    <property type="entry name" value="WNT RELATED"/>
    <property type="match status" value="1"/>
</dbReference>
<evidence type="ECO:0000256" key="10">
    <source>
        <dbReference type="RuleBase" id="RU003500"/>
    </source>
</evidence>
<dbReference type="PROSITE" id="PS00246">
    <property type="entry name" value="WNT1"/>
    <property type="match status" value="1"/>
</dbReference>
<keyword evidence="6 10" id="KW-0879">Wnt signaling pathway</keyword>
<comment type="similarity">
    <text evidence="2 10">Belongs to the Wnt family.</text>
</comment>
<dbReference type="Proteomes" id="UP000789390">
    <property type="component" value="Unassembled WGS sequence"/>
</dbReference>
<keyword evidence="4" id="KW-0964">Secreted</keyword>
<evidence type="ECO:0000256" key="3">
    <source>
        <dbReference type="ARBA" id="ARBA00022473"/>
    </source>
</evidence>
<evidence type="ECO:0000256" key="1">
    <source>
        <dbReference type="ARBA" id="ARBA00004498"/>
    </source>
</evidence>
<dbReference type="PRINTS" id="PR01349">
    <property type="entry name" value="WNTPROTEIN"/>
</dbReference>
<evidence type="ECO:0000256" key="9">
    <source>
        <dbReference type="ARBA" id="ARBA00023288"/>
    </source>
</evidence>
<proteinExistence type="inferred from homology"/>
<dbReference type="EMBL" id="CAKKLH010000112">
    <property type="protein sequence ID" value="CAH0103485.1"/>
    <property type="molecule type" value="Genomic_DNA"/>
</dbReference>
<keyword evidence="8" id="KW-0325">Glycoprotein</keyword>
<feature type="compositionally biased region" description="Low complexity" evidence="11">
    <location>
        <begin position="43"/>
        <end position="58"/>
    </location>
</feature>
<evidence type="ECO:0000256" key="8">
    <source>
        <dbReference type="ARBA" id="ARBA00023180"/>
    </source>
</evidence>
<feature type="region of interest" description="Disordered" evidence="11">
    <location>
        <begin position="1"/>
        <end position="58"/>
    </location>
</feature>
<dbReference type="GO" id="GO:0005109">
    <property type="term" value="F:frizzled binding"/>
    <property type="evidence" value="ECO:0007669"/>
    <property type="project" value="TreeGrafter"/>
</dbReference>
<dbReference type="GO" id="GO:0045165">
    <property type="term" value="P:cell fate commitment"/>
    <property type="evidence" value="ECO:0007669"/>
    <property type="project" value="TreeGrafter"/>
</dbReference>
<evidence type="ECO:0000256" key="11">
    <source>
        <dbReference type="SAM" id="MobiDB-lite"/>
    </source>
</evidence>
<keyword evidence="5" id="KW-0272">Extracellular matrix</keyword>
<dbReference type="Gene3D" id="3.30.2460.20">
    <property type="match status" value="1"/>
</dbReference>
<dbReference type="PANTHER" id="PTHR12027:SF77">
    <property type="entry name" value="PROTEIN WNT-5"/>
    <property type="match status" value="1"/>
</dbReference>
<evidence type="ECO:0000256" key="6">
    <source>
        <dbReference type="ARBA" id="ARBA00022687"/>
    </source>
</evidence>
<keyword evidence="3 10" id="KW-0217">Developmental protein</keyword>
<keyword evidence="7" id="KW-1015">Disulfide bond</keyword>
<dbReference type="CDD" id="cd19337">
    <property type="entry name" value="Wnt_Wnt5"/>
    <property type="match status" value="1"/>
</dbReference>
<sequence length="430" mass="48197">MKPQLEMKKNQELTTDSEQFPRRDQREQQQQQCQRRVADDAADSSSFSSPLTCSSSSSSFASYSLSLSCWTMMILLLIFNAPLPASSSTAIGNWMNLGVQGYEVWRNPQLYMVGAQPLCTQIPGLSPGQAKLCQLYQDHMSSVGRGARAGIAECQWQFRYRRWNCSTVEDSTVFGPVLQIGSREAAFAHSIAAAGVVHSISRACREGQLSSCGCSRALRPKNLNQEWIWGGCGDNIEYGYKFTQGFVDVREREKNYKRGSREQGRSLMNLHNNEAGRRAVIKKARVTCKCHGVSGSCSLVTCWQQLASFREIGDFMKDKYDGATEVRVNKRGRLQVKNAQYNLPTANDLVYLDESPDYCLRNKTIGSFGTYGRPCNRTSAGMDGCNLMCCGRGYNTLKTTVKERCKCKFHWCCHVECKTCIKTVDVHTCK</sequence>
<organism evidence="12 13">
    <name type="scientific">Daphnia galeata</name>
    <dbReference type="NCBI Taxonomy" id="27404"/>
    <lineage>
        <taxon>Eukaryota</taxon>
        <taxon>Metazoa</taxon>
        <taxon>Ecdysozoa</taxon>
        <taxon>Arthropoda</taxon>
        <taxon>Crustacea</taxon>
        <taxon>Branchiopoda</taxon>
        <taxon>Diplostraca</taxon>
        <taxon>Cladocera</taxon>
        <taxon>Anomopoda</taxon>
        <taxon>Daphniidae</taxon>
        <taxon>Daphnia</taxon>
    </lineage>
</organism>
<evidence type="ECO:0000256" key="4">
    <source>
        <dbReference type="ARBA" id="ARBA00022525"/>
    </source>
</evidence>
<gene>
    <name evidence="12" type="ORF">DGAL_LOCUS6059</name>
</gene>
<evidence type="ECO:0000256" key="5">
    <source>
        <dbReference type="ARBA" id="ARBA00022530"/>
    </source>
</evidence>
<dbReference type="SMART" id="SM00097">
    <property type="entry name" value="WNT1"/>
    <property type="match status" value="1"/>
</dbReference>
<dbReference type="InterPro" id="IPR005817">
    <property type="entry name" value="Wnt"/>
</dbReference>
<dbReference type="GO" id="GO:0060070">
    <property type="term" value="P:canonical Wnt signaling pathway"/>
    <property type="evidence" value="ECO:0007669"/>
    <property type="project" value="TreeGrafter"/>
</dbReference>
<comment type="subcellular location">
    <subcellularLocation>
        <location evidence="1 10">Secreted</location>
        <location evidence="1 10">Extracellular space</location>
        <location evidence="1 10">Extracellular matrix</location>
    </subcellularLocation>
</comment>
<dbReference type="GO" id="GO:0005125">
    <property type="term" value="F:cytokine activity"/>
    <property type="evidence" value="ECO:0007669"/>
    <property type="project" value="TreeGrafter"/>
</dbReference>
<dbReference type="Pfam" id="PF00110">
    <property type="entry name" value="wnt"/>
    <property type="match status" value="1"/>
</dbReference>
<feature type="compositionally biased region" description="Basic and acidic residues" evidence="11">
    <location>
        <begin position="1"/>
        <end position="11"/>
    </location>
</feature>
<dbReference type="InterPro" id="IPR018161">
    <property type="entry name" value="Wnt_CS"/>
</dbReference>
<evidence type="ECO:0000313" key="12">
    <source>
        <dbReference type="EMBL" id="CAH0103485.1"/>
    </source>
</evidence>
<name>A0A8J2WGF4_9CRUS</name>
<dbReference type="GO" id="GO:0005615">
    <property type="term" value="C:extracellular space"/>
    <property type="evidence" value="ECO:0007669"/>
    <property type="project" value="TreeGrafter"/>
</dbReference>
<keyword evidence="13" id="KW-1185">Reference proteome</keyword>
<comment type="caution">
    <text evidence="12">The sequence shown here is derived from an EMBL/GenBank/DDBJ whole genome shotgun (WGS) entry which is preliminary data.</text>
</comment>
<dbReference type="OrthoDB" id="5945655at2759"/>
<reference evidence="12" key="1">
    <citation type="submission" date="2021-11" db="EMBL/GenBank/DDBJ databases">
        <authorList>
            <person name="Schell T."/>
        </authorList>
    </citation>
    <scope>NUCLEOTIDE SEQUENCE</scope>
    <source>
        <strain evidence="12">M5</strain>
    </source>
</reference>
<protein>
    <recommendedName>
        <fullName evidence="10">Protein Wnt</fullName>
    </recommendedName>
</protein>
<dbReference type="GO" id="GO:0030182">
    <property type="term" value="P:neuron differentiation"/>
    <property type="evidence" value="ECO:0007669"/>
    <property type="project" value="TreeGrafter"/>
</dbReference>
<dbReference type="GO" id="GO:0007517">
    <property type="term" value="P:muscle organ development"/>
    <property type="evidence" value="ECO:0007669"/>
    <property type="project" value="UniProtKB-ARBA"/>
</dbReference>
<dbReference type="GO" id="GO:0000902">
    <property type="term" value="P:cell morphogenesis"/>
    <property type="evidence" value="ECO:0007669"/>
    <property type="project" value="UniProtKB-ARBA"/>
</dbReference>
<dbReference type="InterPro" id="IPR043158">
    <property type="entry name" value="Wnt_C"/>
</dbReference>
<dbReference type="AlphaFoldDB" id="A0A8J2WGF4"/>
<evidence type="ECO:0000256" key="2">
    <source>
        <dbReference type="ARBA" id="ARBA00005683"/>
    </source>
</evidence>